<dbReference type="EMBL" id="VBOU01000071">
    <property type="protein sequence ID" value="TMQ54485.1"/>
    <property type="molecule type" value="Genomic_DNA"/>
</dbReference>
<sequence length="241" mass="25831">MKHLLDLGLRFASFLYLVFQFLVVGAALLPAVLFVKLFWSSGSPFLLAFAFGIGYLVFGLSYLVLVVLIRQLLLFRSREGDYPFVSAYAIRWAFLGSLTGLAKILILNHIKGMPILNTFYRVMGARIGRNVLINSSNLFDFDLIEIGDNAFIGGDAVIIGHVGEGGLLRIRPVRIGARCTVGQSSVVFPGATMEDGSVLGALSLLPKGKTLPAGTVWGGNPLHEIRRPAAGPPAGEGAAEA</sequence>
<dbReference type="Gene3D" id="2.160.10.10">
    <property type="entry name" value="Hexapeptide repeat proteins"/>
    <property type="match status" value="1"/>
</dbReference>
<dbReference type="InterPro" id="IPR001451">
    <property type="entry name" value="Hexapep"/>
</dbReference>
<evidence type="ECO:0000313" key="3">
    <source>
        <dbReference type="Proteomes" id="UP000319829"/>
    </source>
</evidence>
<dbReference type="InterPro" id="IPR050484">
    <property type="entry name" value="Transf_Hexapept/Carb_Anhydrase"/>
</dbReference>
<keyword evidence="1" id="KW-0472">Membrane</keyword>
<dbReference type="PANTHER" id="PTHR13061">
    <property type="entry name" value="DYNACTIN SUBUNIT P25"/>
    <property type="match status" value="1"/>
</dbReference>
<evidence type="ECO:0008006" key="4">
    <source>
        <dbReference type="Google" id="ProtNLM"/>
    </source>
</evidence>
<name>A0A538SSY6_UNCEI</name>
<keyword evidence="1" id="KW-0812">Transmembrane</keyword>
<evidence type="ECO:0000256" key="1">
    <source>
        <dbReference type="SAM" id="Phobius"/>
    </source>
</evidence>
<dbReference type="AlphaFoldDB" id="A0A538SSY6"/>
<dbReference type="PANTHER" id="PTHR13061:SF29">
    <property type="entry name" value="GAMMA CARBONIC ANHYDRASE-LIKE 1, MITOCHONDRIAL-RELATED"/>
    <property type="match status" value="1"/>
</dbReference>
<organism evidence="2 3">
    <name type="scientific">Eiseniibacteriota bacterium</name>
    <dbReference type="NCBI Taxonomy" id="2212470"/>
    <lineage>
        <taxon>Bacteria</taxon>
        <taxon>Candidatus Eiseniibacteriota</taxon>
    </lineage>
</organism>
<reference evidence="2 3" key="1">
    <citation type="journal article" date="2019" name="Nat. Microbiol.">
        <title>Mediterranean grassland soil C-N compound turnover is dependent on rainfall and depth, and is mediated by genomically divergent microorganisms.</title>
        <authorList>
            <person name="Diamond S."/>
            <person name="Andeer P.F."/>
            <person name="Li Z."/>
            <person name="Crits-Christoph A."/>
            <person name="Burstein D."/>
            <person name="Anantharaman K."/>
            <person name="Lane K.R."/>
            <person name="Thomas B.C."/>
            <person name="Pan C."/>
            <person name="Northen T.R."/>
            <person name="Banfield J.F."/>
        </authorList>
    </citation>
    <scope>NUCLEOTIDE SEQUENCE [LARGE SCALE GENOMIC DNA]</scope>
    <source>
        <strain evidence="2">WS_4</strain>
    </source>
</reference>
<dbReference type="Proteomes" id="UP000319829">
    <property type="component" value="Unassembled WGS sequence"/>
</dbReference>
<dbReference type="Pfam" id="PF14602">
    <property type="entry name" value="Hexapep_2"/>
    <property type="match status" value="2"/>
</dbReference>
<evidence type="ECO:0000313" key="2">
    <source>
        <dbReference type="EMBL" id="TMQ54485.1"/>
    </source>
</evidence>
<proteinExistence type="predicted"/>
<dbReference type="SUPFAM" id="SSF51161">
    <property type="entry name" value="Trimeric LpxA-like enzymes"/>
    <property type="match status" value="1"/>
</dbReference>
<feature type="transmembrane region" description="Helical" evidence="1">
    <location>
        <begin position="46"/>
        <end position="69"/>
    </location>
</feature>
<gene>
    <name evidence="2" type="ORF">E6K74_05910</name>
</gene>
<feature type="transmembrane region" description="Helical" evidence="1">
    <location>
        <begin position="14"/>
        <end position="39"/>
    </location>
</feature>
<protein>
    <recommendedName>
        <fullName evidence="4">Acyltransferase</fullName>
    </recommendedName>
</protein>
<keyword evidence="1" id="KW-1133">Transmembrane helix</keyword>
<accession>A0A538SSY6</accession>
<comment type="caution">
    <text evidence="2">The sequence shown here is derived from an EMBL/GenBank/DDBJ whole genome shotgun (WGS) entry which is preliminary data.</text>
</comment>
<feature type="transmembrane region" description="Helical" evidence="1">
    <location>
        <begin position="89"/>
        <end position="107"/>
    </location>
</feature>
<dbReference type="InterPro" id="IPR011004">
    <property type="entry name" value="Trimer_LpxA-like_sf"/>
</dbReference>